<evidence type="ECO:0000256" key="1">
    <source>
        <dbReference type="SAM" id="MobiDB-lite"/>
    </source>
</evidence>
<feature type="region of interest" description="Disordered" evidence="1">
    <location>
        <begin position="284"/>
        <end position="392"/>
    </location>
</feature>
<keyword evidence="4" id="KW-1185">Reference proteome</keyword>
<gene>
    <name evidence="3" type="ORF">AB8O55_29585</name>
</gene>
<feature type="compositionally biased region" description="Basic and acidic residues" evidence="1">
    <location>
        <begin position="29"/>
        <end position="90"/>
    </location>
</feature>
<dbReference type="EMBL" id="JBGEHV010000108">
    <property type="protein sequence ID" value="MEY8043579.1"/>
    <property type="molecule type" value="Genomic_DNA"/>
</dbReference>
<feature type="compositionally biased region" description="Low complexity" evidence="1">
    <location>
        <begin position="342"/>
        <end position="371"/>
    </location>
</feature>
<evidence type="ECO:0000313" key="3">
    <source>
        <dbReference type="EMBL" id="MEY8043579.1"/>
    </source>
</evidence>
<keyword evidence="2" id="KW-0812">Transmembrane</keyword>
<dbReference type="RefSeq" id="WP_345368174.1">
    <property type="nucleotide sequence ID" value="NZ_BAABII010000026.1"/>
</dbReference>
<proteinExistence type="predicted"/>
<feature type="region of interest" description="Disordered" evidence="1">
    <location>
        <begin position="179"/>
        <end position="218"/>
    </location>
</feature>
<organism evidence="3 4">
    <name type="scientific">Saccharopolyspora cebuensis</name>
    <dbReference type="NCBI Taxonomy" id="418759"/>
    <lineage>
        <taxon>Bacteria</taxon>
        <taxon>Bacillati</taxon>
        <taxon>Actinomycetota</taxon>
        <taxon>Actinomycetes</taxon>
        <taxon>Pseudonocardiales</taxon>
        <taxon>Pseudonocardiaceae</taxon>
        <taxon>Saccharopolyspora</taxon>
    </lineage>
</organism>
<feature type="compositionally biased region" description="Basic and acidic residues" evidence="1">
    <location>
        <begin position="10"/>
        <end position="20"/>
    </location>
</feature>
<feature type="transmembrane region" description="Helical" evidence="2">
    <location>
        <begin position="116"/>
        <end position="137"/>
    </location>
</feature>
<sequence length="392" mass="41598">MPEDNSGRPSGDRRPADAARTRMQPVVPRVDHGQDERTRADRDRGAPDDLRDRDQRDRDQRDRDQRDRDQRDRDEDGGKDEKDEKDEKKSSINTAQVAGGALASVTAAFLGSQLGVAGTVVGAALTSVVITVGGTLYQRSLENARDKAKTAAAKAAVARGKRGTALHHAKVKGQAAAIEQAREDRPEPPAAAPQSPPDPDRTKRIALTPGLQWPGGERVVDDGTERIAEPTRVVAPVGGEQATEVVAPPKRRTKQRWTMVAATSALVFAIGMIVVTGFEGVTGRTLSGGTGTTIGQVVRPGPPPPPEPVEPVVPETTTEETGTDEPEPSGETSTQEPTRTGEPSAPSEAPQEPTPTQQPSSTPTQEQTPTRPQDEPSAGLDGQGELIPRTGE</sequence>
<feature type="compositionally biased region" description="Pro residues" evidence="1">
    <location>
        <begin position="188"/>
        <end position="197"/>
    </location>
</feature>
<feature type="transmembrane region" description="Helical" evidence="2">
    <location>
        <begin position="257"/>
        <end position="278"/>
    </location>
</feature>
<accession>A0ABV4CR60</accession>
<name>A0ABV4CR60_9PSEU</name>
<keyword evidence="2" id="KW-1133">Transmembrane helix</keyword>
<evidence type="ECO:0000313" key="4">
    <source>
        <dbReference type="Proteomes" id="UP001564626"/>
    </source>
</evidence>
<comment type="caution">
    <text evidence="3">The sequence shown here is derived from an EMBL/GenBank/DDBJ whole genome shotgun (WGS) entry which is preliminary data.</text>
</comment>
<protein>
    <submittedName>
        <fullName evidence="3">Uncharacterized protein</fullName>
    </submittedName>
</protein>
<feature type="compositionally biased region" description="Pro residues" evidence="1">
    <location>
        <begin position="300"/>
        <end position="311"/>
    </location>
</feature>
<reference evidence="3 4" key="1">
    <citation type="submission" date="2024-08" db="EMBL/GenBank/DDBJ databases">
        <title>Genome mining of Saccharopolyspora cebuensis PGLac3 from Nigerian medicinal plant.</title>
        <authorList>
            <person name="Ezeobiora C.E."/>
            <person name="Igbokwe N.H."/>
            <person name="Amin D.H."/>
            <person name="Mendie U.E."/>
        </authorList>
    </citation>
    <scope>NUCLEOTIDE SEQUENCE [LARGE SCALE GENOMIC DNA]</scope>
    <source>
        <strain evidence="3 4">PGLac3</strain>
    </source>
</reference>
<dbReference type="Proteomes" id="UP001564626">
    <property type="component" value="Unassembled WGS sequence"/>
</dbReference>
<evidence type="ECO:0000256" key="2">
    <source>
        <dbReference type="SAM" id="Phobius"/>
    </source>
</evidence>
<feature type="compositionally biased region" description="Acidic residues" evidence="1">
    <location>
        <begin position="317"/>
        <end position="328"/>
    </location>
</feature>
<feature type="region of interest" description="Disordered" evidence="1">
    <location>
        <begin position="1"/>
        <end position="92"/>
    </location>
</feature>
<keyword evidence="2" id="KW-0472">Membrane</keyword>